<feature type="compositionally biased region" description="Basic residues" evidence="5">
    <location>
        <begin position="327"/>
        <end position="344"/>
    </location>
</feature>
<evidence type="ECO:0000259" key="6">
    <source>
        <dbReference type="PROSITE" id="PS50011"/>
    </source>
</evidence>
<feature type="compositionally biased region" description="Polar residues" evidence="5">
    <location>
        <begin position="26"/>
        <end position="36"/>
    </location>
</feature>
<dbReference type="OrthoDB" id="4062651at2759"/>
<evidence type="ECO:0000256" key="5">
    <source>
        <dbReference type="SAM" id="MobiDB-lite"/>
    </source>
</evidence>
<dbReference type="Gene3D" id="1.10.510.10">
    <property type="entry name" value="Transferase(Phosphotransferase) domain 1"/>
    <property type="match status" value="2"/>
</dbReference>
<evidence type="ECO:0000256" key="1">
    <source>
        <dbReference type="ARBA" id="ARBA00022741"/>
    </source>
</evidence>
<dbReference type="Proteomes" id="UP000757232">
    <property type="component" value="Unassembled WGS sequence"/>
</dbReference>
<keyword evidence="7" id="KW-0808">Transferase</keyword>
<evidence type="ECO:0000256" key="2">
    <source>
        <dbReference type="ARBA" id="ARBA00022840"/>
    </source>
</evidence>
<keyword evidence="8" id="KW-1185">Reference proteome</keyword>
<dbReference type="AlphaFoldDB" id="A0A9Q5I3K0"/>
<feature type="region of interest" description="Disordered" evidence="5">
    <location>
        <begin position="324"/>
        <end position="389"/>
    </location>
</feature>
<feature type="domain" description="Protein kinase" evidence="6">
    <location>
        <begin position="136"/>
        <end position="469"/>
    </location>
</feature>
<feature type="compositionally biased region" description="Basic and acidic residues" evidence="5">
    <location>
        <begin position="37"/>
        <end position="48"/>
    </location>
</feature>
<reference evidence="7" key="1">
    <citation type="submission" date="2016-06" db="EMBL/GenBank/DDBJ databases">
        <title>Draft Genome sequence of the fungus Inonotus baumii.</title>
        <authorList>
            <person name="Zhu H."/>
            <person name="Lin W."/>
        </authorList>
    </citation>
    <scope>NUCLEOTIDE SEQUENCE</scope>
    <source>
        <strain evidence="7">821</strain>
    </source>
</reference>
<dbReference type="Pfam" id="PF00069">
    <property type="entry name" value="Pkinase"/>
    <property type="match status" value="2"/>
</dbReference>
<sequence length="492" mass="53929">MQIDTSSKLYVDSSFTLCGEPALNTSSSRPLLSRISTHSDEQGSDHTGHAHAPFTRLGIVSDAPESRDNAFISDEDILNSASAPEHDNAFPLEQKSRQRAFSGGLSSSPAQAFLSMFSPPSASSLAAREETVVAGYSLVQTIGRGGFSTVKKGVSSKGDLVAIKRVKKVDLERQEDPDECRRQLENEIDIWRTLKHEHILPLFDVERTLDADYFITLYCPAGSLFDILKRDGHPALPQDDAGMMFRQVVRGLRYLHNTARIVHGDIKLENVLVDEAGMCRISDFGLARRISDPSLPQSETDCPCLHDQAVDHAIDRLRRFTTISRASSRHAQHGRLQRSTRHRNSTPLGSGHDTPRSMPHPQFPPGSLPYASPELLAPPPPQCPLHPRLPPANPAQDMWALGVLLYALLTGHLPFNDSFEPRLQMKILHGAYDPPPGIGHGAESVLRGCLEHNVPDRWTVDMVDDVAWGVGWGEAGNASAGSPSRAVAKTSR</sequence>
<accession>A0A9Q5I3K0</accession>
<evidence type="ECO:0000256" key="3">
    <source>
        <dbReference type="PROSITE-ProRule" id="PRU10141"/>
    </source>
</evidence>
<dbReference type="GO" id="GO:0000226">
    <property type="term" value="P:microtubule cytoskeleton organization"/>
    <property type="evidence" value="ECO:0007669"/>
    <property type="project" value="TreeGrafter"/>
</dbReference>
<proteinExistence type="inferred from homology"/>
<dbReference type="PROSITE" id="PS00107">
    <property type="entry name" value="PROTEIN_KINASE_ATP"/>
    <property type="match status" value="1"/>
</dbReference>
<dbReference type="InterPro" id="IPR000719">
    <property type="entry name" value="Prot_kinase_dom"/>
</dbReference>
<dbReference type="InterPro" id="IPR017441">
    <property type="entry name" value="Protein_kinase_ATP_BS"/>
</dbReference>
<feature type="binding site" evidence="3">
    <location>
        <position position="168"/>
    </location>
    <ligand>
        <name>ATP</name>
        <dbReference type="ChEBI" id="CHEBI:30616"/>
    </ligand>
</feature>
<organism evidence="7 8">
    <name type="scientific">Sanghuangporus baumii</name>
    <name type="common">Phellinus baumii</name>
    <dbReference type="NCBI Taxonomy" id="108892"/>
    <lineage>
        <taxon>Eukaryota</taxon>
        <taxon>Fungi</taxon>
        <taxon>Dikarya</taxon>
        <taxon>Basidiomycota</taxon>
        <taxon>Agaricomycotina</taxon>
        <taxon>Agaricomycetes</taxon>
        <taxon>Hymenochaetales</taxon>
        <taxon>Hymenochaetaceae</taxon>
        <taxon>Sanghuangporus</taxon>
    </lineage>
</organism>
<feature type="compositionally biased region" description="Pro residues" evidence="5">
    <location>
        <begin position="376"/>
        <end position="389"/>
    </location>
</feature>
<keyword evidence="1 3" id="KW-0547">Nucleotide-binding</keyword>
<comment type="caution">
    <text evidence="7">The sequence shown here is derived from an EMBL/GenBank/DDBJ whole genome shotgun (WGS) entry which is preliminary data.</text>
</comment>
<feature type="region of interest" description="Disordered" evidence="5">
    <location>
        <begin position="26"/>
        <end position="51"/>
    </location>
</feature>
<dbReference type="EMBL" id="LNZH02000107">
    <property type="protein sequence ID" value="OCB91061.1"/>
    <property type="molecule type" value="Genomic_DNA"/>
</dbReference>
<dbReference type="SMART" id="SM00220">
    <property type="entry name" value="S_TKc"/>
    <property type="match status" value="1"/>
</dbReference>
<dbReference type="GO" id="GO:0005737">
    <property type="term" value="C:cytoplasm"/>
    <property type="evidence" value="ECO:0007669"/>
    <property type="project" value="TreeGrafter"/>
</dbReference>
<gene>
    <name evidence="7" type="ORF">A7U60_g1698</name>
</gene>
<evidence type="ECO:0000313" key="7">
    <source>
        <dbReference type="EMBL" id="OCB91061.1"/>
    </source>
</evidence>
<dbReference type="PANTHER" id="PTHR24346">
    <property type="entry name" value="MAP/MICROTUBULE AFFINITY-REGULATING KINASE"/>
    <property type="match status" value="1"/>
</dbReference>
<keyword evidence="4" id="KW-0723">Serine/threonine-protein kinase</keyword>
<dbReference type="PROSITE" id="PS00108">
    <property type="entry name" value="PROTEIN_KINASE_ST"/>
    <property type="match status" value="1"/>
</dbReference>
<dbReference type="SUPFAM" id="SSF56112">
    <property type="entry name" value="Protein kinase-like (PK-like)"/>
    <property type="match status" value="1"/>
</dbReference>
<evidence type="ECO:0000256" key="4">
    <source>
        <dbReference type="RuleBase" id="RU000304"/>
    </source>
</evidence>
<dbReference type="PROSITE" id="PS50011">
    <property type="entry name" value="PROTEIN_KINASE_DOM"/>
    <property type="match status" value="1"/>
</dbReference>
<comment type="similarity">
    <text evidence="4">Belongs to the protein kinase superfamily.</text>
</comment>
<dbReference type="InterPro" id="IPR011009">
    <property type="entry name" value="Kinase-like_dom_sf"/>
</dbReference>
<dbReference type="GO" id="GO:0004674">
    <property type="term" value="F:protein serine/threonine kinase activity"/>
    <property type="evidence" value="ECO:0007669"/>
    <property type="project" value="UniProtKB-KW"/>
</dbReference>
<dbReference type="PANTHER" id="PTHR24346:SF76">
    <property type="entry name" value="NON-SPECIFIC SERINE_THREONINE PROTEIN KINASE"/>
    <property type="match status" value="1"/>
</dbReference>
<dbReference type="GO" id="GO:0005524">
    <property type="term" value="F:ATP binding"/>
    <property type="evidence" value="ECO:0007669"/>
    <property type="project" value="UniProtKB-UniRule"/>
</dbReference>
<keyword evidence="2 3" id="KW-0067">ATP-binding</keyword>
<evidence type="ECO:0000313" key="8">
    <source>
        <dbReference type="Proteomes" id="UP000757232"/>
    </source>
</evidence>
<protein>
    <submittedName>
        <fullName evidence="7">Kinase-like protein</fullName>
    </submittedName>
</protein>
<dbReference type="GO" id="GO:0035556">
    <property type="term" value="P:intracellular signal transduction"/>
    <property type="evidence" value="ECO:0007669"/>
    <property type="project" value="TreeGrafter"/>
</dbReference>
<dbReference type="InterPro" id="IPR008271">
    <property type="entry name" value="Ser/Thr_kinase_AS"/>
</dbReference>
<name>A0A9Q5I3K0_SANBA</name>
<keyword evidence="7" id="KW-0418">Kinase</keyword>